<dbReference type="RefSeq" id="WP_316016294.1">
    <property type="nucleotide sequence ID" value="NZ_JAWDID010000001.1"/>
</dbReference>
<dbReference type="SUPFAM" id="SSF53850">
    <property type="entry name" value="Periplasmic binding protein-like II"/>
    <property type="match status" value="1"/>
</dbReference>
<dbReference type="CDD" id="cd13520">
    <property type="entry name" value="PBP2_TAXI_TRAP"/>
    <property type="match status" value="1"/>
</dbReference>
<reference evidence="1 2" key="1">
    <citation type="submission" date="2023-09" db="EMBL/GenBank/DDBJ databases">
        <title>Whole genome shotgun sequencing (WGS) of Bosea sp. ZW T0_25, isolated from stored onions (Allium cepa).</title>
        <authorList>
            <person name="Stoll D.A."/>
            <person name="Huch M."/>
        </authorList>
    </citation>
    <scope>NUCLEOTIDE SEQUENCE [LARGE SCALE GENOMIC DNA]</scope>
    <source>
        <strain evidence="1 2">ZW T0_25</strain>
    </source>
</reference>
<name>A0ABU3S0U4_9HYPH</name>
<dbReference type="NCBIfam" id="TIGR02122">
    <property type="entry name" value="TRAP_TAXI"/>
    <property type="match status" value="1"/>
</dbReference>
<accession>A0ABU3S0U4</accession>
<dbReference type="InterPro" id="IPR011852">
    <property type="entry name" value="TRAP_TAXI"/>
</dbReference>
<evidence type="ECO:0000313" key="1">
    <source>
        <dbReference type="EMBL" id="MDU0338346.1"/>
    </source>
</evidence>
<dbReference type="PANTHER" id="PTHR42941:SF1">
    <property type="entry name" value="SLL1037 PROTEIN"/>
    <property type="match status" value="1"/>
</dbReference>
<organism evidence="1 2">
    <name type="scientific">Bosea rubneri</name>
    <dbReference type="NCBI Taxonomy" id="3075434"/>
    <lineage>
        <taxon>Bacteria</taxon>
        <taxon>Pseudomonadati</taxon>
        <taxon>Pseudomonadota</taxon>
        <taxon>Alphaproteobacteria</taxon>
        <taxon>Hyphomicrobiales</taxon>
        <taxon>Boseaceae</taxon>
        <taxon>Bosea</taxon>
    </lineage>
</organism>
<proteinExistence type="predicted"/>
<evidence type="ECO:0000313" key="2">
    <source>
        <dbReference type="Proteomes" id="UP001254257"/>
    </source>
</evidence>
<keyword evidence="2" id="KW-1185">Reference proteome</keyword>
<dbReference type="EMBL" id="JAWDID010000001">
    <property type="protein sequence ID" value="MDU0338346.1"/>
    <property type="molecule type" value="Genomic_DNA"/>
</dbReference>
<dbReference type="Pfam" id="PF16868">
    <property type="entry name" value="NMT1_3"/>
    <property type="match status" value="1"/>
</dbReference>
<comment type="caution">
    <text evidence="1">The sequence shown here is derived from an EMBL/GenBank/DDBJ whole genome shotgun (WGS) entry which is preliminary data.</text>
</comment>
<sequence length="325" mass="33040">MNSKLKKRLGGFGLGLGVLALAGVALAQAPAFFRIGTGGTAGTYYPIGGLIANAISAPPQLVSTAVASNGSVANVNAIVGGAAESGFVQADVAYWAFSGTGVYEGKPKVAELRSIANLYPESVHLVVRKASNVKSVADLKGKKVSLDEPGSGTLLNAKAILAAFGVTDKDISAEYLKPNQAAEKMKDGSVDAFFFTGGYPAAAISELASTGSGIDILPITGAPAEKLAKESPFFAADEIPAGTYKDVGAVKTVAVGAHWVTSSKVSADTVYAVTKGLWSDKARAALDSGHAKGKAIQKATALSGLQGVPLHPGAEKFYKEAGLLK</sequence>
<dbReference type="Gene3D" id="3.40.190.10">
    <property type="entry name" value="Periplasmic binding protein-like II"/>
    <property type="match status" value="2"/>
</dbReference>
<gene>
    <name evidence="1" type="ORF">RKE40_00550</name>
</gene>
<dbReference type="Proteomes" id="UP001254257">
    <property type="component" value="Unassembled WGS sequence"/>
</dbReference>
<protein>
    <submittedName>
        <fullName evidence="1">TAXI family TRAP transporter solute-binding subunit</fullName>
    </submittedName>
</protein>
<dbReference type="PANTHER" id="PTHR42941">
    <property type="entry name" value="SLL1037 PROTEIN"/>
    <property type="match status" value="1"/>
</dbReference>